<dbReference type="Pfam" id="PF25322">
    <property type="entry name" value="RBD_SIN1"/>
    <property type="match status" value="1"/>
</dbReference>
<reference evidence="4" key="1">
    <citation type="journal article" date="2014" name="Nat. Genet.">
        <title>Genome of the human hookworm Necator americanus.</title>
        <authorList>
            <person name="Tang Y.T."/>
            <person name="Gao X."/>
            <person name="Rosa B.A."/>
            <person name="Abubucker S."/>
            <person name="Hallsworth-Pepin K."/>
            <person name="Martin J."/>
            <person name="Tyagi R."/>
            <person name="Heizer E."/>
            <person name="Zhang X."/>
            <person name="Bhonagiri-Palsikar V."/>
            <person name="Minx P."/>
            <person name="Warren W.C."/>
            <person name="Wang Q."/>
            <person name="Zhan B."/>
            <person name="Hotez P.J."/>
            <person name="Sternberg P.W."/>
            <person name="Dougall A."/>
            <person name="Gaze S.T."/>
            <person name="Mulvenna J."/>
            <person name="Sotillo J."/>
            <person name="Ranganathan S."/>
            <person name="Rabelo E.M."/>
            <person name="Wilson R.K."/>
            <person name="Felgner P.L."/>
            <person name="Bethony J."/>
            <person name="Hawdon J.M."/>
            <person name="Gasser R.B."/>
            <person name="Loukas A."/>
            <person name="Mitreva M."/>
        </authorList>
    </citation>
    <scope>NUCLEOTIDE SEQUENCE [LARGE SCALE GENOMIC DNA]</scope>
</reference>
<feature type="domain" description="Target of rapamycin complex 2 subunit MAPKAP1-like Ras-binding" evidence="2">
    <location>
        <begin position="55"/>
        <end position="83"/>
    </location>
</feature>
<dbReference type="AlphaFoldDB" id="W2SKK3"/>
<feature type="region of interest" description="Disordered" evidence="1">
    <location>
        <begin position="151"/>
        <end position="174"/>
    </location>
</feature>
<sequence>MADDGGEVELDLPPLDKGRAIGDLGFTVLAMVSRKTKRDEESNSMHRVVVYLPTGQQFVFELEHLDHSLEWLRDETLNRKNMEMEGTIEPFGLMPDFTTAGVSFNETPCIPSGGTSPVFFVEDDEVIMSFRVTRLHKVKKNWPAKMLQSSEHQISKSSSTHPKLQIGIQNIHDG</sequence>
<evidence type="ECO:0000313" key="3">
    <source>
        <dbReference type="EMBL" id="ETN70145.1"/>
    </source>
</evidence>
<name>W2SKK3_NECAM</name>
<keyword evidence="4" id="KW-1185">Reference proteome</keyword>
<organism evidence="3 4">
    <name type="scientific">Necator americanus</name>
    <name type="common">Human hookworm</name>
    <dbReference type="NCBI Taxonomy" id="51031"/>
    <lineage>
        <taxon>Eukaryota</taxon>
        <taxon>Metazoa</taxon>
        <taxon>Ecdysozoa</taxon>
        <taxon>Nematoda</taxon>
        <taxon>Chromadorea</taxon>
        <taxon>Rhabditida</taxon>
        <taxon>Rhabditina</taxon>
        <taxon>Rhabditomorpha</taxon>
        <taxon>Strongyloidea</taxon>
        <taxon>Ancylostomatidae</taxon>
        <taxon>Bunostominae</taxon>
        <taxon>Necator</taxon>
    </lineage>
</organism>
<evidence type="ECO:0000313" key="4">
    <source>
        <dbReference type="Proteomes" id="UP000053676"/>
    </source>
</evidence>
<accession>W2SKK3</accession>
<dbReference type="InterPro" id="IPR057339">
    <property type="entry name" value="RBD_SIN1"/>
</dbReference>
<dbReference type="Proteomes" id="UP000053676">
    <property type="component" value="Unassembled WGS sequence"/>
</dbReference>
<dbReference type="EMBL" id="KI669011">
    <property type="protein sequence ID" value="ETN70145.1"/>
    <property type="molecule type" value="Genomic_DNA"/>
</dbReference>
<dbReference type="KEGG" id="nai:NECAME_14956"/>
<gene>
    <name evidence="3" type="ORF">NECAME_14956</name>
</gene>
<proteinExistence type="predicted"/>
<dbReference type="STRING" id="51031.W2SKK3"/>
<dbReference type="OrthoDB" id="241990at2759"/>
<evidence type="ECO:0000259" key="2">
    <source>
        <dbReference type="Pfam" id="PF25322"/>
    </source>
</evidence>
<evidence type="ECO:0000256" key="1">
    <source>
        <dbReference type="SAM" id="MobiDB-lite"/>
    </source>
</evidence>
<protein>
    <recommendedName>
        <fullName evidence="2">Target of rapamycin complex 2 subunit MAPKAP1-like Ras-binding domain-containing protein</fullName>
    </recommendedName>
</protein>